<feature type="compositionally biased region" description="Low complexity" evidence="20">
    <location>
        <begin position="540"/>
        <end position="554"/>
    </location>
</feature>
<name>A0A8B9WKE2_BOSMU</name>
<dbReference type="GO" id="GO:0022408">
    <property type="term" value="P:negative regulation of cell-cell adhesion"/>
    <property type="evidence" value="ECO:0007669"/>
    <property type="project" value="TreeGrafter"/>
</dbReference>
<dbReference type="AlphaFoldDB" id="A0A8B9WKE2"/>
<accession>A0A8B9WKE2</accession>
<dbReference type="Pfam" id="PF06365">
    <property type="entry name" value="CD34_antigen"/>
    <property type="match status" value="1"/>
</dbReference>
<evidence type="ECO:0000256" key="17">
    <source>
        <dbReference type="ARBA" id="ARBA00023180"/>
    </source>
</evidence>
<dbReference type="Ensembl" id="ENSBGRT00000009280.1">
    <property type="protein sequence ID" value="ENSBGRP00000008066.1"/>
    <property type="gene ID" value="ENSBGRG00000005044.1"/>
</dbReference>
<keyword evidence="16 21" id="KW-0472">Membrane</keyword>
<evidence type="ECO:0000256" key="1">
    <source>
        <dbReference type="ARBA" id="ARBA00003167"/>
    </source>
</evidence>
<evidence type="ECO:0000256" key="7">
    <source>
        <dbReference type="ARBA" id="ARBA00004486"/>
    </source>
</evidence>
<feature type="compositionally biased region" description="Low complexity" evidence="20">
    <location>
        <begin position="414"/>
        <end position="449"/>
    </location>
</feature>
<dbReference type="GO" id="GO:0045121">
    <property type="term" value="C:membrane raft"/>
    <property type="evidence" value="ECO:0007669"/>
    <property type="project" value="UniProtKB-SubCell"/>
</dbReference>
<evidence type="ECO:0000256" key="2">
    <source>
        <dbReference type="ARBA" id="ARBA00004105"/>
    </source>
</evidence>
<evidence type="ECO:0000256" key="14">
    <source>
        <dbReference type="ARBA" id="ARBA00022889"/>
    </source>
</evidence>
<dbReference type="GO" id="GO:0032534">
    <property type="term" value="P:regulation of microvillus assembly"/>
    <property type="evidence" value="ECO:0007669"/>
    <property type="project" value="TreeGrafter"/>
</dbReference>
<dbReference type="GO" id="GO:0007155">
    <property type="term" value="P:cell adhesion"/>
    <property type="evidence" value="ECO:0007669"/>
    <property type="project" value="UniProtKB-KW"/>
</dbReference>
<dbReference type="Proteomes" id="UP000694520">
    <property type="component" value="Chromosome 4"/>
</dbReference>
<feature type="region of interest" description="Disordered" evidence="20">
    <location>
        <begin position="513"/>
        <end position="554"/>
    </location>
</feature>
<feature type="compositionally biased region" description="Polar residues" evidence="20">
    <location>
        <begin position="310"/>
        <end position="321"/>
    </location>
</feature>
<keyword evidence="18" id="KW-0966">Cell projection</keyword>
<dbReference type="GO" id="GO:0033634">
    <property type="term" value="P:positive regulation of cell-cell adhesion mediated by integrin"/>
    <property type="evidence" value="ECO:0007669"/>
    <property type="project" value="TreeGrafter"/>
</dbReference>
<evidence type="ECO:0000256" key="21">
    <source>
        <dbReference type="SAM" id="Phobius"/>
    </source>
</evidence>
<evidence type="ECO:0000313" key="23">
    <source>
        <dbReference type="Proteomes" id="UP000694520"/>
    </source>
</evidence>
<dbReference type="PANTHER" id="PTHR12067:SF5">
    <property type="entry name" value="PODOCALYXIN"/>
    <property type="match status" value="1"/>
</dbReference>
<feature type="compositionally biased region" description="Polar residues" evidence="20">
    <location>
        <begin position="383"/>
        <end position="405"/>
    </location>
</feature>
<dbReference type="InterPro" id="IPR017403">
    <property type="entry name" value="PODXL"/>
</dbReference>
<dbReference type="GO" id="GO:0016477">
    <property type="term" value="P:cell migration"/>
    <property type="evidence" value="ECO:0007669"/>
    <property type="project" value="InterPro"/>
</dbReference>
<evidence type="ECO:0000256" key="5">
    <source>
        <dbReference type="ARBA" id="ARBA00004466"/>
    </source>
</evidence>
<dbReference type="GO" id="GO:0030027">
    <property type="term" value="C:lamellipodium"/>
    <property type="evidence" value="ECO:0007669"/>
    <property type="project" value="UniProtKB-SubCell"/>
</dbReference>
<evidence type="ECO:0000256" key="11">
    <source>
        <dbReference type="ARBA" id="ARBA00022475"/>
    </source>
</evidence>
<dbReference type="InterPro" id="IPR013836">
    <property type="entry name" value="CD34/Podocalyxin"/>
</dbReference>
<reference evidence="22" key="1">
    <citation type="submission" date="2019-05" db="EMBL/GenBank/DDBJ databases">
        <authorList>
            <person name="Zhang S."/>
            <person name="Liu J."/>
        </authorList>
    </citation>
    <scope>NUCLEOTIDE SEQUENCE [LARGE SCALE GENOMIC DNA]</scope>
</reference>
<evidence type="ECO:0000256" key="20">
    <source>
        <dbReference type="SAM" id="MobiDB-lite"/>
    </source>
</evidence>
<comment type="similarity">
    <text evidence="9">Belongs to the podocalyxin family.</text>
</comment>
<dbReference type="GO" id="GO:0001726">
    <property type="term" value="C:ruffle"/>
    <property type="evidence" value="ECO:0007669"/>
    <property type="project" value="UniProtKB-SubCell"/>
</dbReference>
<sequence>MRARPQVSCTWQVGDAVLRLCNKTRCSREAWSAPWRTHSLGGLLALDLGELELGSVEEEGGGPARLASKVSRETPALQGGQGAVWCRESSPLPCLPALTLTSPHPLCPEQGPPARSLEPGARSPEPGAGSRPRSPARRAPGRSFLLGSLFSAQRRPARALLGKGRGGGGGRRGRDRSRRSRRPGRSRADTARDAAACRFSAAWLGASAGSAAAAARRGHRSATRDARATAWPSQPPPGLPERRPDAPAARTLGQVRSHLLRARAQDTMRSALLLSAFLLPLPLVLSVDGTTKGQSSAVMSTDQLVTSTITSGQTLNSNPFKHSTAPTSTETSTVTTAPASIVVSASAQKSPTATASEATLVTTEDPTTTSTTVSASPESTSSQNAMNDSPTSRIPTTHSVTTDSVTAKEGSQKISTSPDPNIIPSISPILSSSTNLSSTQQPSPSPVTSAPGTSEPTGSFPEGSDKMTVTTSLGRMTSPTFTAQVTTLKTQVAVEGTQHTSSETPAVTVATGVQQPTGSSQGRGTTSLVRRSTISSTQLTSNAPQSSSTPSPTSVIPTNIGQIQCHPPEKLNESKLSLNISGANSCNTVASNHRLVEVLCQAVKSSFNKTQDECHIEMAPGSHAQEVDIKQITIITKLQPTDIYKLLKNDWDKLEGVGVRDMQFGGQGPPEEMEDRFSMPLIITIVCMASFLLLVAALYGCCHQRLSHRKDQQRLTEELQTVENGYHDNPTLEVMETSSEMQEKKVANLNGELGDSWIVPLDNLTKDDPEEEDTHL</sequence>
<evidence type="ECO:0000256" key="6">
    <source>
        <dbReference type="ARBA" id="ARBA00004479"/>
    </source>
</evidence>
<feature type="region of interest" description="Disordered" evidence="20">
    <location>
        <begin position="105"/>
        <end position="141"/>
    </location>
</feature>
<feature type="compositionally biased region" description="Polar residues" evidence="20">
    <location>
        <begin position="343"/>
        <end position="357"/>
    </location>
</feature>
<protein>
    <recommendedName>
        <fullName evidence="10">Podocalyxin</fullName>
    </recommendedName>
    <alternativeName>
        <fullName evidence="19">Podocalyxin-like protein 1</fullName>
    </alternativeName>
</protein>
<evidence type="ECO:0000256" key="3">
    <source>
        <dbReference type="ARBA" id="ARBA00004221"/>
    </source>
</evidence>
<evidence type="ECO:0000256" key="13">
    <source>
        <dbReference type="ARBA" id="ARBA00022729"/>
    </source>
</evidence>
<keyword evidence="11" id="KW-1003">Cell membrane</keyword>
<feature type="region of interest" description="Disordered" evidence="20">
    <location>
        <begin position="215"/>
        <end position="246"/>
    </location>
</feature>
<keyword evidence="17" id="KW-0325">Glycoprotein</keyword>
<feature type="compositionally biased region" description="Low complexity" evidence="20">
    <location>
        <begin position="323"/>
        <end position="340"/>
    </location>
</feature>
<organism evidence="22 23">
    <name type="scientific">Bos mutus grunniens</name>
    <name type="common">Wild yak</name>
    <name type="synonym">Bos grunniens</name>
    <dbReference type="NCBI Taxonomy" id="30521"/>
    <lineage>
        <taxon>Eukaryota</taxon>
        <taxon>Metazoa</taxon>
        <taxon>Chordata</taxon>
        <taxon>Craniata</taxon>
        <taxon>Vertebrata</taxon>
        <taxon>Euteleostomi</taxon>
        <taxon>Mammalia</taxon>
        <taxon>Eutheria</taxon>
        <taxon>Laurasiatheria</taxon>
        <taxon>Artiodactyla</taxon>
        <taxon>Ruminantia</taxon>
        <taxon>Pecora</taxon>
        <taxon>Bovidae</taxon>
        <taxon>Bovinae</taxon>
        <taxon>Bos</taxon>
    </lineage>
</organism>
<evidence type="ECO:0000256" key="18">
    <source>
        <dbReference type="ARBA" id="ARBA00023273"/>
    </source>
</evidence>
<feature type="compositionally biased region" description="Low complexity" evidence="20">
    <location>
        <begin position="358"/>
        <end position="382"/>
    </location>
</feature>
<evidence type="ECO:0000313" key="22">
    <source>
        <dbReference type="Ensembl" id="ENSBGRP00000008088.1"/>
    </source>
</evidence>
<feature type="transmembrane region" description="Helical" evidence="21">
    <location>
        <begin position="677"/>
        <end position="700"/>
    </location>
</feature>
<keyword evidence="14" id="KW-0130">Cell adhesion</keyword>
<comment type="subcellular location">
    <subcellularLocation>
        <location evidence="3">Apical cell membrane</location>
    </subcellularLocation>
    <subcellularLocation>
        <location evidence="7">Cell projection</location>
        <location evidence="7">Filopodium</location>
    </subcellularLocation>
    <subcellularLocation>
        <location evidence="8">Cell projection</location>
        <location evidence="8">Lamellipodium</location>
    </subcellularLocation>
    <subcellularLocation>
        <location evidence="2">Cell projection</location>
        <location evidence="2">Microvillus</location>
    </subcellularLocation>
    <subcellularLocation>
        <location evidence="5">Cell projection</location>
        <location evidence="5">Ruffle</location>
    </subcellularLocation>
    <subcellularLocation>
        <location evidence="4">Membrane raft</location>
    </subcellularLocation>
    <subcellularLocation>
        <location evidence="6">Membrane</location>
        <topology evidence="6">Single-pass type I membrane protein</topology>
    </subcellularLocation>
</comment>
<keyword evidence="23" id="KW-1185">Reference proteome</keyword>
<feature type="compositionally biased region" description="Basic residues" evidence="20">
    <location>
        <begin position="171"/>
        <end position="185"/>
    </location>
</feature>
<dbReference type="GO" id="GO:0030175">
    <property type="term" value="C:filopodium"/>
    <property type="evidence" value="ECO:0007669"/>
    <property type="project" value="UniProtKB-SubCell"/>
</dbReference>
<feature type="compositionally biased region" description="Polar residues" evidence="20">
    <location>
        <begin position="513"/>
        <end position="539"/>
    </location>
</feature>
<dbReference type="PANTHER" id="PTHR12067">
    <property type="entry name" value="PODOCALYXIN"/>
    <property type="match status" value="1"/>
</dbReference>
<feature type="region of interest" description="Disordered" evidence="20">
    <location>
        <begin position="155"/>
        <end position="192"/>
    </location>
</feature>
<comment type="function">
    <text evidence="1">Involved in the regulation of both adhesion and cell morphology and cancer progression. Functions as an anti-adhesive molecule that maintains an open filtration pathway between neighboring foot processes in the podocyte by charge repulsion. Acts as a pro-adhesive molecule, enhancing the adherence of cells to immobilized ligands, increasing the rate of migration and cell-cell contacts in an integrin-dependent manner. Induces the formation of apical actin-dependent microvilli. Involved in the formation of a preapical plasma membrane subdomain to set up initial epithelial polarization and the apical lumen formation during renal tubulogenesis. Plays a role in cancer development and aggressiveness by inducing cell migration and invasion through its interaction with the actin-binding protein EZR. Affects EZR-dependent signaling events, leading to increased activities of the MAPK and PI3K pathways in cancer cells.</text>
</comment>
<keyword evidence="13" id="KW-0732">Signal</keyword>
<keyword evidence="15 21" id="KW-1133">Transmembrane helix</keyword>
<evidence type="ECO:0000256" key="15">
    <source>
        <dbReference type="ARBA" id="ARBA00022989"/>
    </source>
</evidence>
<evidence type="ECO:0000256" key="8">
    <source>
        <dbReference type="ARBA" id="ARBA00004510"/>
    </source>
</evidence>
<proteinExistence type="inferred from homology"/>
<feature type="region of interest" description="Disordered" evidence="20">
    <location>
        <begin position="310"/>
        <end position="470"/>
    </location>
</feature>
<dbReference type="Ensembl" id="ENSBGRT00000009309.1">
    <property type="protein sequence ID" value="ENSBGRP00000008088.1"/>
    <property type="gene ID" value="ENSBGRG00000005044.1"/>
</dbReference>
<keyword evidence="12 21" id="KW-0812">Transmembrane</keyword>
<dbReference type="GO" id="GO:0016324">
    <property type="term" value="C:apical plasma membrane"/>
    <property type="evidence" value="ECO:0007669"/>
    <property type="project" value="UniProtKB-SubCell"/>
</dbReference>
<evidence type="ECO:0000256" key="12">
    <source>
        <dbReference type="ARBA" id="ARBA00022692"/>
    </source>
</evidence>
<evidence type="ECO:0000256" key="9">
    <source>
        <dbReference type="ARBA" id="ARBA00007029"/>
    </source>
</evidence>
<evidence type="ECO:0000256" key="10">
    <source>
        <dbReference type="ARBA" id="ARBA00017371"/>
    </source>
</evidence>
<reference evidence="22" key="2">
    <citation type="submission" date="2025-05" db="UniProtKB">
        <authorList>
            <consortium name="Ensembl"/>
        </authorList>
    </citation>
    <scope>IDENTIFICATION</scope>
</reference>
<evidence type="ECO:0000256" key="19">
    <source>
        <dbReference type="ARBA" id="ARBA00031141"/>
    </source>
</evidence>
<dbReference type="GO" id="GO:0031528">
    <property type="term" value="C:microvillus membrane"/>
    <property type="evidence" value="ECO:0007669"/>
    <property type="project" value="TreeGrafter"/>
</dbReference>
<evidence type="ECO:0000256" key="4">
    <source>
        <dbReference type="ARBA" id="ARBA00004285"/>
    </source>
</evidence>
<evidence type="ECO:0000256" key="16">
    <source>
        <dbReference type="ARBA" id="ARBA00023136"/>
    </source>
</evidence>
<dbReference type="GeneTree" id="ENSGT00730000111314"/>